<gene>
    <name evidence="2" type="ORF">SISSUDRAFT_709521</name>
</gene>
<keyword evidence="1" id="KW-0472">Membrane</keyword>
<evidence type="ECO:0000313" key="2">
    <source>
        <dbReference type="EMBL" id="KZT31555.1"/>
    </source>
</evidence>
<dbReference type="AlphaFoldDB" id="A0A165WV55"/>
<organism evidence="2 3">
    <name type="scientific">Sistotremastrum suecicum HHB10207 ss-3</name>
    <dbReference type="NCBI Taxonomy" id="1314776"/>
    <lineage>
        <taxon>Eukaryota</taxon>
        <taxon>Fungi</taxon>
        <taxon>Dikarya</taxon>
        <taxon>Basidiomycota</taxon>
        <taxon>Agaricomycotina</taxon>
        <taxon>Agaricomycetes</taxon>
        <taxon>Sistotremastrales</taxon>
        <taxon>Sistotremastraceae</taxon>
        <taxon>Sistotremastrum</taxon>
    </lineage>
</organism>
<sequence>MLECMERRLDLCVGAVCAADSIASAYFERTELMLLVGDFGVIWSSFMFFFFFFFFFEFSPKFRRKYDTTFDFKSKRFWCTN</sequence>
<accession>A0A165WV55</accession>
<feature type="transmembrane region" description="Helical" evidence="1">
    <location>
        <begin position="35"/>
        <end position="56"/>
    </location>
</feature>
<keyword evidence="1" id="KW-0812">Transmembrane</keyword>
<evidence type="ECO:0000256" key="1">
    <source>
        <dbReference type="SAM" id="Phobius"/>
    </source>
</evidence>
<proteinExistence type="predicted"/>
<protein>
    <submittedName>
        <fullName evidence="2">Uncharacterized protein</fullName>
    </submittedName>
</protein>
<name>A0A165WV55_9AGAM</name>
<dbReference type="EMBL" id="KV428532">
    <property type="protein sequence ID" value="KZT31555.1"/>
    <property type="molecule type" value="Genomic_DNA"/>
</dbReference>
<reference evidence="2 3" key="1">
    <citation type="journal article" date="2016" name="Mol. Biol. Evol.">
        <title>Comparative Genomics of Early-Diverging Mushroom-Forming Fungi Provides Insights into the Origins of Lignocellulose Decay Capabilities.</title>
        <authorList>
            <person name="Nagy L.G."/>
            <person name="Riley R."/>
            <person name="Tritt A."/>
            <person name="Adam C."/>
            <person name="Daum C."/>
            <person name="Floudas D."/>
            <person name="Sun H."/>
            <person name="Yadav J.S."/>
            <person name="Pangilinan J."/>
            <person name="Larsson K.H."/>
            <person name="Matsuura K."/>
            <person name="Barry K."/>
            <person name="Labutti K."/>
            <person name="Kuo R."/>
            <person name="Ohm R.A."/>
            <person name="Bhattacharya S.S."/>
            <person name="Shirouzu T."/>
            <person name="Yoshinaga Y."/>
            <person name="Martin F.M."/>
            <person name="Grigoriev I.V."/>
            <person name="Hibbett D.S."/>
        </authorList>
    </citation>
    <scope>NUCLEOTIDE SEQUENCE [LARGE SCALE GENOMIC DNA]</scope>
    <source>
        <strain evidence="2 3">HHB10207 ss-3</strain>
    </source>
</reference>
<keyword evidence="3" id="KW-1185">Reference proteome</keyword>
<dbReference type="Proteomes" id="UP000076798">
    <property type="component" value="Unassembled WGS sequence"/>
</dbReference>
<evidence type="ECO:0000313" key="3">
    <source>
        <dbReference type="Proteomes" id="UP000076798"/>
    </source>
</evidence>
<keyword evidence="1" id="KW-1133">Transmembrane helix</keyword>